<dbReference type="RefSeq" id="WP_072980790.1">
    <property type="nucleotide sequence ID" value="NZ_FQXT01000002.1"/>
</dbReference>
<evidence type="ECO:0000259" key="1">
    <source>
        <dbReference type="Pfam" id="PF22322"/>
    </source>
</evidence>
<gene>
    <name evidence="2" type="ORF">DSM01_156</name>
    <name evidence="3" type="ORF">SAMN04487999_0864</name>
</gene>
<evidence type="ECO:0000313" key="4">
    <source>
        <dbReference type="Proteomes" id="UP000184240"/>
    </source>
</evidence>
<dbReference type="STRING" id="573501.SAMN04487999_0864"/>
<proteinExistence type="predicted"/>
<reference evidence="4" key="2">
    <citation type="submission" date="2016-11" db="EMBL/GenBank/DDBJ databases">
        <authorList>
            <person name="Varghese N."/>
            <person name="Submissions S."/>
        </authorList>
    </citation>
    <scope>NUCLEOTIDE SEQUENCE [LARGE SCALE GENOMIC DNA]</scope>
    <source>
        <strain evidence="4">DSM 19859</strain>
    </source>
</reference>
<dbReference type="Pfam" id="PF22322">
    <property type="entry name" value="DUF6973"/>
    <property type="match status" value="1"/>
</dbReference>
<dbReference type="OrthoDB" id="1496068at2"/>
<keyword evidence="5" id="KW-1185">Reference proteome</keyword>
<dbReference type="EMBL" id="QOVN01000001">
    <property type="protein sequence ID" value="RXG31020.1"/>
    <property type="molecule type" value="Genomic_DNA"/>
</dbReference>
<dbReference type="EMBL" id="FQXT01000002">
    <property type="protein sequence ID" value="SHH77583.1"/>
    <property type="molecule type" value="Genomic_DNA"/>
</dbReference>
<dbReference type="Proteomes" id="UP000184240">
    <property type="component" value="Unassembled WGS sequence"/>
</dbReference>
<name>A0A1M5VRN9_9FLAO</name>
<evidence type="ECO:0000313" key="5">
    <source>
        <dbReference type="Proteomes" id="UP000290037"/>
    </source>
</evidence>
<dbReference type="InterPro" id="IPR054246">
    <property type="entry name" value="DUF6973"/>
</dbReference>
<dbReference type="Proteomes" id="UP000290037">
    <property type="component" value="Unassembled WGS sequence"/>
</dbReference>
<sequence length="163" mass="18485">MSILARLKGLSFSQLFKLAGLFVQNPGYVFLTAKASKKALSIATKYYGNTHHKSNKANAFRHAVWNVLLGQAVYKKTQSLRQAQDWAQRFTDLHEELFVNRKMDRVMDLHNNAFGIQALRMFANRPEAEAIHFLREAAENAIAIASPAEAENHQNKLVYIPKS</sequence>
<reference evidence="3" key="1">
    <citation type="submission" date="2016-11" db="EMBL/GenBank/DDBJ databases">
        <authorList>
            <person name="Jaros S."/>
            <person name="Januszkiewicz K."/>
            <person name="Wedrychowicz H."/>
        </authorList>
    </citation>
    <scope>NUCLEOTIDE SEQUENCE [LARGE SCALE GENOMIC DNA]</scope>
    <source>
        <strain evidence="3">DSM 19859</strain>
    </source>
</reference>
<organism evidence="3 4">
    <name type="scientific">Leeuwenhoekiella palythoae</name>
    <dbReference type="NCBI Taxonomy" id="573501"/>
    <lineage>
        <taxon>Bacteria</taxon>
        <taxon>Pseudomonadati</taxon>
        <taxon>Bacteroidota</taxon>
        <taxon>Flavobacteriia</taxon>
        <taxon>Flavobacteriales</taxon>
        <taxon>Flavobacteriaceae</taxon>
        <taxon>Leeuwenhoekiella</taxon>
    </lineage>
</organism>
<accession>A0A1M5VRN9</accession>
<dbReference type="AlphaFoldDB" id="A0A1M5VRN9"/>
<feature type="domain" description="DUF6973" evidence="1">
    <location>
        <begin position="20"/>
        <end position="141"/>
    </location>
</feature>
<protein>
    <recommendedName>
        <fullName evidence="1">DUF6973 domain-containing protein</fullName>
    </recommendedName>
</protein>
<reference evidence="2 5" key="3">
    <citation type="submission" date="2018-07" db="EMBL/GenBank/DDBJ databases">
        <title>Leeuwenhoekiella genomics.</title>
        <authorList>
            <person name="Tahon G."/>
            <person name="Willems A."/>
        </authorList>
    </citation>
    <scope>NUCLEOTIDE SEQUENCE [LARGE SCALE GENOMIC DNA]</scope>
    <source>
        <strain evidence="2 5">LMG 24856</strain>
    </source>
</reference>
<evidence type="ECO:0000313" key="2">
    <source>
        <dbReference type="EMBL" id="RXG31020.1"/>
    </source>
</evidence>
<evidence type="ECO:0000313" key="3">
    <source>
        <dbReference type="EMBL" id="SHH77583.1"/>
    </source>
</evidence>